<dbReference type="InterPro" id="IPR032501">
    <property type="entry name" value="Prot_ATP_ID_OB_2nd"/>
</dbReference>
<dbReference type="InterPro" id="IPR003959">
    <property type="entry name" value="ATPase_AAA_core"/>
</dbReference>
<accession>A0A9P8V3W1</accession>
<dbReference type="Proteomes" id="UP000770015">
    <property type="component" value="Unassembled WGS sequence"/>
</dbReference>
<dbReference type="Gene3D" id="2.40.50.140">
    <property type="entry name" value="Nucleic acid-binding proteins"/>
    <property type="match status" value="1"/>
</dbReference>
<dbReference type="GO" id="GO:0005737">
    <property type="term" value="C:cytoplasm"/>
    <property type="evidence" value="ECO:0007669"/>
    <property type="project" value="UniProtKB-SubCell"/>
</dbReference>
<dbReference type="FunFam" id="2.40.50.140:FF:000030">
    <property type="entry name" value="26S protease regulatory subunit 4"/>
    <property type="match status" value="1"/>
</dbReference>
<feature type="domain" description="AAA+ ATPase" evidence="12">
    <location>
        <begin position="228"/>
        <end position="367"/>
    </location>
</feature>
<dbReference type="GO" id="GO:0005634">
    <property type="term" value="C:nucleus"/>
    <property type="evidence" value="ECO:0007669"/>
    <property type="project" value="UniProtKB-SubCell"/>
</dbReference>
<evidence type="ECO:0000313" key="13">
    <source>
        <dbReference type="EMBL" id="KAH6670873.1"/>
    </source>
</evidence>
<dbReference type="Pfam" id="PF17862">
    <property type="entry name" value="AAA_lid_3"/>
    <property type="match status" value="1"/>
</dbReference>
<keyword evidence="13" id="KW-0645">Protease</keyword>
<dbReference type="OrthoDB" id="10255768at2759"/>
<reference evidence="13" key="1">
    <citation type="journal article" date="2021" name="Nat. Commun.">
        <title>Genetic determinants of endophytism in the Arabidopsis root mycobiome.</title>
        <authorList>
            <person name="Mesny F."/>
            <person name="Miyauchi S."/>
            <person name="Thiergart T."/>
            <person name="Pickel B."/>
            <person name="Atanasova L."/>
            <person name="Karlsson M."/>
            <person name="Huettel B."/>
            <person name="Barry K.W."/>
            <person name="Haridas S."/>
            <person name="Chen C."/>
            <person name="Bauer D."/>
            <person name="Andreopoulos W."/>
            <person name="Pangilinan J."/>
            <person name="LaButti K."/>
            <person name="Riley R."/>
            <person name="Lipzen A."/>
            <person name="Clum A."/>
            <person name="Drula E."/>
            <person name="Henrissat B."/>
            <person name="Kohler A."/>
            <person name="Grigoriev I.V."/>
            <person name="Martin F.M."/>
            <person name="Hacquard S."/>
        </authorList>
    </citation>
    <scope>NUCLEOTIDE SEQUENCE</scope>
    <source>
        <strain evidence="13">MPI-SDFR-AT-0117</strain>
    </source>
</reference>
<comment type="similarity">
    <text evidence="3 10">Belongs to the AAA ATPase family.</text>
</comment>
<evidence type="ECO:0000256" key="3">
    <source>
        <dbReference type="ARBA" id="ARBA00006914"/>
    </source>
</evidence>
<dbReference type="GO" id="GO:0005524">
    <property type="term" value="F:ATP binding"/>
    <property type="evidence" value="ECO:0007669"/>
    <property type="project" value="UniProtKB-KW"/>
</dbReference>
<keyword evidence="4" id="KW-0963">Cytoplasm</keyword>
<gene>
    <name evidence="13" type="ORF">F5X68DRAFT_236048</name>
</gene>
<evidence type="ECO:0000256" key="8">
    <source>
        <dbReference type="ARBA" id="ARBA00023242"/>
    </source>
</evidence>
<dbReference type="SMART" id="SM00382">
    <property type="entry name" value="AAA"/>
    <property type="match status" value="1"/>
</dbReference>
<dbReference type="Pfam" id="PF16450">
    <property type="entry name" value="Prot_ATP_ID_OB_C"/>
    <property type="match status" value="1"/>
</dbReference>
<dbReference type="Pfam" id="PF00004">
    <property type="entry name" value="AAA"/>
    <property type="match status" value="1"/>
</dbReference>
<dbReference type="GO" id="GO:0008233">
    <property type="term" value="F:peptidase activity"/>
    <property type="evidence" value="ECO:0007669"/>
    <property type="project" value="UniProtKB-KW"/>
</dbReference>
<dbReference type="FunFam" id="1.10.8.60:FF:000007">
    <property type="entry name" value="26S proteasome regulatory subunit 4"/>
    <property type="match status" value="1"/>
</dbReference>
<keyword evidence="13" id="KW-0378">Hydrolase</keyword>
<comment type="subcellular location">
    <subcellularLocation>
        <location evidence="2">Cytoplasm</location>
    </subcellularLocation>
    <subcellularLocation>
        <location evidence="1">Nucleus</location>
    </subcellularLocation>
</comment>
<sequence>MGGGEGRGEDKDKKKDKPKYEPPPRPTTRIGRKKRKQAGTSAAAKLPTIYPTSRCKLRLLRMQRTHDHLILEEEYVENQERLRKAKAAKEGQATGPEGEDRLADERGRVDDMRGSPMGVGTLEEMIDDDHAIVSSTTGPEYYVSIMSFVDKDLLEPGTSVLLHHKSVSIVGVLTDDTDPLVSVMKLDKAPTESYADIGGLETQIQEVRESVELPLLHPELYEEMGIKPPKGVILYGAPGTGKTLLAKAVANQTSATFLRIVGSELIQKYLGDGPRLVRQLFQVAAENAPSIVFIDEIDAIGTKRYDSTSGGEREIQRTMLELLNQLDGFDDRGDVKVIMATNKIETLDPALIRPGRIDRKILFENPDQNTKRKIFTLHTSKMSLNEDVDLEEFISQKDDLSGADIKAICSEAGLMALRERRMRVQMADFRAARERVLRTKQESEPEGLYL</sequence>
<dbReference type="InterPro" id="IPR027417">
    <property type="entry name" value="P-loop_NTPase"/>
</dbReference>
<evidence type="ECO:0000256" key="9">
    <source>
        <dbReference type="ARBA" id="ARBA00068880"/>
    </source>
</evidence>
<dbReference type="GO" id="GO:0006508">
    <property type="term" value="P:proteolysis"/>
    <property type="evidence" value="ECO:0007669"/>
    <property type="project" value="UniProtKB-KW"/>
</dbReference>
<evidence type="ECO:0000313" key="14">
    <source>
        <dbReference type="Proteomes" id="UP000770015"/>
    </source>
</evidence>
<name>A0A9P8V3W1_9PEZI</name>
<dbReference type="InterPro" id="IPR003960">
    <property type="entry name" value="ATPase_AAA_CS"/>
</dbReference>
<evidence type="ECO:0000256" key="10">
    <source>
        <dbReference type="RuleBase" id="RU003651"/>
    </source>
</evidence>
<evidence type="ECO:0000256" key="1">
    <source>
        <dbReference type="ARBA" id="ARBA00004123"/>
    </source>
</evidence>
<dbReference type="InterPro" id="IPR012340">
    <property type="entry name" value="NA-bd_OB-fold"/>
</dbReference>
<feature type="region of interest" description="Disordered" evidence="11">
    <location>
        <begin position="1"/>
        <end position="47"/>
    </location>
</feature>
<dbReference type="EMBL" id="JAGSXJ010000029">
    <property type="protein sequence ID" value="KAH6670873.1"/>
    <property type="molecule type" value="Genomic_DNA"/>
</dbReference>
<dbReference type="InterPro" id="IPR003593">
    <property type="entry name" value="AAA+_ATPase"/>
</dbReference>
<evidence type="ECO:0000256" key="4">
    <source>
        <dbReference type="ARBA" id="ARBA00022490"/>
    </source>
</evidence>
<dbReference type="AlphaFoldDB" id="A0A9P8V3W1"/>
<dbReference type="InterPro" id="IPR041569">
    <property type="entry name" value="AAA_lid_3"/>
</dbReference>
<dbReference type="InterPro" id="IPR050221">
    <property type="entry name" value="26S_Proteasome_ATPase"/>
</dbReference>
<evidence type="ECO:0000256" key="6">
    <source>
        <dbReference type="ARBA" id="ARBA00022840"/>
    </source>
</evidence>
<evidence type="ECO:0000256" key="7">
    <source>
        <dbReference type="ARBA" id="ARBA00022942"/>
    </source>
</evidence>
<evidence type="ECO:0000256" key="5">
    <source>
        <dbReference type="ARBA" id="ARBA00022741"/>
    </source>
</evidence>
<keyword evidence="14" id="KW-1185">Reference proteome</keyword>
<keyword evidence="5 10" id="KW-0547">Nucleotide-binding</keyword>
<dbReference type="Gene3D" id="3.40.50.300">
    <property type="entry name" value="P-loop containing nucleotide triphosphate hydrolases"/>
    <property type="match status" value="1"/>
</dbReference>
<feature type="compositionally biased region" description="Basic and acidic residues" evidence="11">
    <location>
        <begin position="98"/>
        <end position="113"/>
    </location>
</feature>
<dbReference type="GO" id="GO:0016887">
    <property type="term" value="F:ATP hydrolysis activity"/>
    <property type="evidence" value="ECO:0007669"/>
    <property type="project" value="InterPro"/>
</dbReference>
<dbReference type="PANTHER" id="PTHR23073">
    <property type="entry name" value="26S PROTEASOME REGULATORY SUBUNIT"/>
    <property type="match status" value="1"/>
</dbReference>
<protein>
    <recommendedName>
        <fullName evidence="9">26S proteasome regulatory subunit 4 homolog</fullName>
    </recommendedName>
</protein>
<dbReference type="PROSITE" id="PS00674">
    <property type="entry name" value="AAA"/>
    <property type="match status" value="1"/>
</dbReference>
<keyword evidence="6 10" id="KW-0067">ATP-binding</keyword>
<evidence type="ECO:0000256" key="11">
    <source>
        <dbReference type="SAM" id="MobiDB-lite"/>
    </source>
</evidence>
<dbReference type="Gene3D" id="1.10.8.60">
    <property type="match status" value="1"/>
</dbReference>
<dbReference type="SUPFAM" id="SSF52540">
    <property type="entry name" value="P-loop containing nucleoside triphosphate hydrolases"/>
    <property type="match status" value="1"/>
</dbReference>
<evidence type="ECO:0000256" key="2">
    <source>
        <dbReference type="ARBA" id="ARBA00004496"/>
    </source>
</evidence>
<keyword evidence="8" id="KW-0539">Nucleus</keyword>
<dbReference type="FunFam" id="3.40.50.300:FF:000039">
    <property type="entry name" value="26S proteasome regulatory subunit 4"/>
    <property type="match status" value="1"/>
</dbReference>
<feature type="region of interest" description="Disordered" evidence="11">
    <location>
        <begin position="83"/>
        <end position="115"/>
    </location>
</feature>
<dbReference type="GO" id="GO:0008540">
    <property type="term" value="C:proteasome regulatory particle, base subcomplex"/>
    <property type="evidence" value="ECO:0007669"/>
    <property type="project" value="UniProtKB-ARBA"/>
</dbReference>
<organism evidence="13 14">
    <name type="scientific">Plectosphaerella plurivora</name>
    <dbReference type="NCBI Taxonomy" id="936078"/>
    <lineage>
        <taxon>Eukaryota</taxon>
        <taxon>Fungi</taxon>
        <taxon>Dikarya</taxon>
        <taxon>Ascomycota</taxon>
        <taxon>Pezizomycotina</taxon>
        <taxon>Sordariomycetes</taxon>
        <taxon>Hypocreomycetidae</taxon>
        <taxon>Glomerellales</taxon>
        <taxon>Plectosphaerellaceae</taxon>
        <taxon>Plectosphaerella</taxon>
    </lineage>
</organism>
<comment type="caution">
    <text evidence="13">The sequence shown here is derived from an EMBL/GenBank/DDBJ whole genome shotgun (WGS) entry which is preliminary data.</text>
</comment>
<keyword evidence="7" id="KW-0647">Proteasome</keyword>
<evidence type="ECO:0000259" key="12">
    <source>
        <dbReference type="SMART" id="SM00382"/>
    </source>
</evidence>
<feature type="compositionally biased region" description="Basic and acidic residues" evidence="11">
    <location>
        <begin position="1"/>
        <end position="22"/>
    </location>
</feature>
<proteinExistence type="inferred from homology"/>